<feature type="chain" id="PRO_5003036170" evidence="5">
    <location>
        <begin position="23"/>
        <end position="438"/>
    </location>
</feature>
<evidence type="ECO:0000313" key="7">
    <source>
        <dbReference type="Proteomes" id="UP000001887"/>
    </source>
</evidence>
<evidence type="ECO:0000256" key="3">
    <source>
        <dbReference type="PROSITE-ProRule" id="PRU00339"/>
    </source>
</evidence>
<feature type="signal peptide" evidence="5">
    <location>
        <begin position="1"/>
        <end position="22"/>
    </location>
</feature>
<proteinExistence type="predicted"/>
<evidence type="ECO:0000256" key="1">
    <source>
        <dbReference type="ARBA" id="ARBA00022737"/>
    </source>
</evidence>
<dbReference type="InterPro" id="IPR006597">
    <property type="entry name" value="Sel1-like"/>
</dbReference>
<keyword evidence="2 3" id="KW-0802">TPR repeat</keyword>
<protein>
    <submittedName>
        <fullName evidence="6">Tetratricopeptide TPR_2 repeat protein</fullName>
    </submittedName>
</protein>
<evidence type="ECO:0000256" key="4">
    <source>
        <dbReference type="SAM" id="MobiDB-lite"/>
    </source>
</evidence>
<gene>
    <name evidence="6" type="ordered locus">Psta_2170</name>
</gene>
<dbReference type="InterPro" id="IPR011990">
    <property type="entry name" value="TPR-like_helical_dom_sf"/>
</dbReference>
<feature type="compositionally biased region" description="Acidic residues" evidence="4">
    <location>
        <begin position="420"/>
        <end position="438"/>
    </location>
</feature>
<dbReference type="Pfam" id="PF14559">
    <property type="entry name" value="TPR_19"/>
    <property type="match status" value="1"/>
</dbReference>
<name>D2R2K3_PIRSD</name>
<accession>D2R2K3</accession>
<keyword evidence="7" id="KW-1185">Reference proteome</keyword>
<dbReference type="EMBL" id="CP001848">
    <property type="protein sequence ID" value="ADB16843.1"/>
    <property type="molecule type" value="Genomic_DNA"/>
</dbReference>
<organism evidence="6 7">
    <name type="scientific">Pirellula staleyi (strain ATCC 27377 / DSM 6068 / ICPB 4128)</name>
    <name type="common">Pirella staleyi</name>
    <dbReference type="NCBI Taxonomy" id="530564"/>
    <lineage>
        <taxon>Bacteria</taxon>
        <taxon>Pseudomonadati</taxon>
        <taxon>Planctomycetota</taxon>
        <taxon>Planctomycetia</taxon>
        <taxon>Pirellulales</taxon>
        <taxon>Pirellulaceae</taxon>
        <taxon>Pirellula</taxon>
    </lineage>
</organism>
<keyword evidence="1" id="KW-0677">Repeat</keyword>
<feature type="repeat" description="TPR" evidence="3">
    <location>
        <begin position="124"/>
        <end position="157"/>
    </location>
</feature>
<evidence type="ECO:0000256" key="5">
    <source>
        <dbReference type="SAM" id="SignalP"/>
    </source>
</evidence>
<feature type="compositionally biased region" description="Polar residues" evidence="4">
    <location>
        <begin position="371"/>
        <end position="388"/>
    </location>
</feature>
<dbReference type="SUPFAM" id="SSF48452">
    <property type="entry name" value="TPR-like"/>
    <property type="match status" value="1"/>
</dbReference>
<reference evidence="6 7" key="1">
    <citation type="journal article" date="2009" name="Stand. Genomic Sci.">
        <title>Complete genome sequence of Pirellula staleyi type strain (ATCC 27377).</title>
        <authorList>
            <person name="Clum A."/>
            <person name="Tindall B.J."/>
            <person name="Sikorski J."/>
            <person name="Ivanova N."/>
            <person name="Mavrommatis K."/>
            <person name="Lucas S."/>
            <person name="Glavina del Rio T."/>
            <person name="Nolan M."/>
            <person name="Chen F."/>
            <person name="Tice H."/>
            <person name="Pitluck S."/>
            <person name="Cheng J.F."/>
            <person name="Chertkov O."/>
            <person name="Brettin T."/>
            <person name="Han C."/>
            <person name="Detter J.C."/>
            <person name="Kuske C."/>
            <person name="Bruce D."/>
            <person name="Goodwin L."/>
            <person name="Ovchinikova G."/>
            <person name="Pati A."/>
            <person name="Mikhailova N."/>
            <person name="Chen A."/>
            <person name="Palaniappan K."/>
            <person name="Land M."/>
            <person name="Hauser L."/>
            <person name="Chang Y.J."/>
            <person name="Jeffries C.D."/>
            <person name="Chain P."/>
            <person name="Rohde M."/>
            <person name="Goker M."/>
            <person name="Bristow J."/>
            <person name="Eisen J.A."/>
            <person name="Markowitz V."/>
            <person name="Hugenholtz P."/>
            <person name="Kyrpides N.C."/>
            <person name="Klenk H.P."/>
            <person name="Lapidus A."/>
        </authorList>
    </citation>
    <scope>NUCLEOTIDE SEQUENCE [LARGE SCALE GENOMIC DNA]</scope>
    <source>
        <strain evidence="7">ATCC 27377 / DSM 6068 / ICPB 4128</strain>
    </source>
</reference>
<feature type="repeat" description="TPR" evidence="3">
    <location>
        <begin position="256"/>
        <end position="289"/>
    </location>
</feature>
<dbReference type="InterPro" id="IPR050498">
    <property type="entry name" value="Ycf3"/>
</dbReference>
<dbReference type="KEGG" id="psl:Psta_2170"/>
<dbReference type="Proteomes" id="UP000001887">
    <property type="component" value="Chromosome"/>
</dbReference>
<dbReference type="PROSITE" id="PS50005">
    <property type="entry name" value="TPR"/>
    <property type="match status" value="4"/>
</dbReference>
<dbReference type="OrthoDB" id="288828at2"/>
<dbReference type="PROSITE" id="PS50293">
    <property type="entry name" value="TPR_REGION"/>
    <property type="match status" value="1"/>
</dbReference>
<evidence type="ECO:0000256" key="2">
    <source>
        <dbReference type="ARBA" id="ARBA00022803"/>
    </source>
</evidence>
<dbReference type="Gene3D" id="1.25.40.10">
    <property type="entry name" value="Tetratricopeptide repeat domain"/>
    <property type="match status" value="2"/>
</dbReference>
<dbReference type="InterPro" id="IPR019734">
    <property type="entry name" value="TPR_rpt"/>
</dbReference>
<dbReference type="Pfam" id="PF13181">
    <property type="entry name" value="TPR_8"/>
    <property type="match status" value="1"/>
</dbReference>
<feature type="repeat" description="TPR" evidence="3">
    <location>
        <begin position="192"/>
        <end position="225"/>
    </location>
</feature>
<dbReference type="PROSITE" id="PS51257">
    <property type="entry name" value="PROKAR_LIPOPROTEIN"/>
    <property type="match status" value="1"/>
</dbReference>
<dbReference type="AlphaFoldDB" id="D2R2K3"/>
<keyword evidence="5" id="KW-0732">Signal</keyword>
<dbReference type="eggNOG" id="COG0457">
    <property type="taxonomic scope" value="Bacteria"/>
</dbReference>
<dbReference type="PANTHER" id="PTHR44858:SF1">
    <property type="entry name" value="UDP-N-ACETYLGLUCOSAMINE--PEPTIDE N-ACETYLGLUCOSAMINYLTRANSFERASE SPINDLY-RELATED"/>
    <property type="match status" value="1"/>
</dbReference>
<dbReference type="SMART" id="SM00028">
    <property type="entry name" value="TPR"/>
    <property type="match status" value="4"/>
</dbReference>
<dbReference type="HOGENOM" id="CLU_625364_0_0_0"/>
<sequence precursor="true">MNIRRKLFFALLVAGSTTLVGCKSGSMFGFGKSSPTVASSAPDVGKANYNGLSQQFTSSGTAVGGNTSGNVGLGGSKPPSSDNFIVAGWKKTTSAVSGAFSSKPNGDVTEDPVSLSTKPKKVGPDVYVAAARLLENQGKFEEAQAQYDKALKVSPKDLNTLVSLARMYDRQGQSAKAVELYRKAIAAHPESGMAYNDLGLCYARQKDLPQSMANLHKAVELQPANVKYRNNLATVQVEAGRADEAIKTLSAVNPQAVAHYNVGYLLEQKGNAQGAAQHMARAVELDPSMQAAREMLAKLEGSMSEGQLPVAQMQQQAAAMMARAPQYQAYQPQQSSAPVYQPAPAAASGTTYSPAPYQMAPPTIEGAPYSSNFSGASYAQPSYEGQQQSHEEEVAPELEEPTSSEPAKSIPIPSFHISDDDAASESQADDEAPVASDE</sequence>
<feature type="repeat" description="TPR" evidence="3">
    <location>
        <begin position="158"/>
        <end position="191"/>
    </location>
</feature>
<dbReference type="STRING" id="530564.Psta_2170"/>
<dbReference type="PANTHER" id="PTHR44858">
    <property type="entry name" value="TETRATRICOPEPTIDE REPEAT PROTEIN 6"/>
    <property type="match status" value="1"/>
</dbReference>
<feature type="region of interest" description="Disordered" evidence="4">
    <location>
        <begin position="98"/>
        <end position="119"/>
    </location>
</feature>
<evidence type="ECO:0000313" key="6">
    <source>
        <dbReference type="EMBL" id="ADB16843.1"/>
    </source>
</evidence>
<dbReference type="Pfam" id="PF13432">
    <property type="entry name" value="TPR_16"/>
    <property type="match status" value="1"/>
</dbReference>
<feature type="region of interest" description="Disordered" evidence="4">
    <location>
        <begin position="371"/>
        <end position="438"/>
    </location>
</feature>
<dbReference type="SMART" id="SM00671">
    <property type="entry name" value="SEL1"/>
    <property type="match status" value="3"/>
</dbReference>